<dbReference type="PANTHER" id="PTHR38402">
    <property type="entry name" value="MITOCHONDRIAL OUTER MEMBRANE PROTEIN OM14"/>
    <property type="match status" value="1"/>
</dbReference>
<feature type="coiled-coil region" evidence="1">
    <location>
        <begin position="39"/>
        <end position="77"/>
    </location>
</feature>
<keyword evidence="3" id="KW-0472">Membrane</keyword>
<evidence type="ECO:0000256" key="2">
    <source>
        <dbReference type="SAM" id="MobiDB-lite"/>
    </source>
</evidence>
<feature type="compositionally biased region" description="Low complexity" evidence="2">
    <location>
        <begin position="1"/>
        <end position="15"/>
    </location>
</feature>
<dbReference type="GO" id="GO:0005741">
    <property type="term" value="C:mitochondrial outer membrane"/>
    <property type="evidence" value="ECO:0007669"/>
    <property type="project" value="InterPro"/>
</dbReference>
<accession>A0A9P8AK62</accession>
<comment type="caution">
    <text evidence="5">The sequence shown here is derived from an EMBL/GenBank/DDBJ whole genome shotgun (WGS) entry which is preliminary data.</text>
</comment>
<feature type="region of interest" description="Disordered" evidence="2">
    <location>
        <begin position="1"/>
        <end position="32"/>
    </location>
</feature>
<gene>
    <name evidence="5" type="ORF">KQ657_003324</name>
</gene>
<keyword evidence="3" id="KW-0812">Transmembrane</keyword>
<evidence type="ECO:0000256" key="1">
    <source>
        <dbReference type="SAM" id="Coils"/>
    </source>
</evidence>
<dbReference type="GO" id="GO:0006626">
    <property type="term" value="P:protein targeting to mitochondrion"/>
    <property type="evidence" value="ECO:0007669"/>
    <property type="project" value="TreeGrafter"/>
</dbReference>
<evidence type="ECO:0000256" key="3">
    <source>
        <dbReference type="SAM" id="Phobius"/>
    </source>
</evidence>
<protein>
    <recommendedName>
        <fullName evidence="4">Mitochondrial outer membrane protein OM14 C-terminal domain-containing protein</fullName>
    </recommendedName>
</protein>
<feature type="transmembrane region" description="Helical" evidence="3">
    <location>
        <begin position="127"/>
        <end position="145"/>
    </location>
</feature>
<dbReference type="InterPro" id="IPR039454">
    <property type="entry name" value="OM14"/>
</dbReference>
<name>A0A9P8AK62_9ASCO</name>
<sequence>MSYAEAAASSGPAGAKKIPSPPQVETTIEPKGNVEVVPEEEFEKLKKDAKVKVNELKKDAKEKKEQLSKKAKEWEDEGASFLKKVWDQIVLTASQTKELVYSFTSNIVPQTQVAADRALVELQNPVVVVQGLLGITAAIAGYFGIKECHRIHSESKLVIGVHAAIITGLITADSFFFNKYYPVYDKKGTI</sequence>
<dbReference type="GO" id="GO:1990593">
    <property type="term" value="F:nascent polypeptide-associated complex binding"/>
    <property type="evidence" value="ECO:0007669"/>
    <property type="project" value="InterPro"/>
</dbReference>
<evidence type="ECO:0000313" key="5">
    <source>
        <dbReference type="EMBL" id="KAG7195557.1"/>
    </source>
</evidence>
<dbReference type="AlphaFoldDB" id="A0A9P8AK62"/>
<feature type="transmembrane region" description="Helical" evidence="3">
    <location>
        <begin position="157"/>
        <end position="177"/>
    </location>
</feature>
<evidence type="ECO:0000259" key="4">
    <source>
        <dbReference type="Pfam" id="PF17304"/>
    </source>
</evidence>
<dbReference type="GeneID" id="66116698"/>
<dbReference type="PANTHER" id="PTHR38402:SF1">
    <property type="entry name" value="MITOCHONDRIAL OUTER MEMBRANE PROTEIN OM14"/>
    <property type="match status" value="1"/>
</dbReference>
<dbReference type="InterPro" id="IPR039453">
    <property type="entry name" value="OM14_C"/>
</dbReference>
<dbReference type="EMBL" id="JAHMUF010000003">
    <property type="protein sequence ID" value="KAG7195557.1"/>
    <property type="molecule type" value="Genomic_DNA"/>
</dbReference>
<reference evidence="5" key="1">
    <citation type="submission" date="2021-03" db="EMBL/GenBank/DDBJ databases">
        <authorList>
            <person name="Palmer J.M."/>
        </authorList>
    </citation>
    <scope>NUCLEOTIDE SEQUENCE</scope>
    <source>
        <strain evidence="5">ARV_011</strain>
    </source>
</reference>
<dbReference type="Pfam" id="PF17304">
    <property type="entry name" value="OM14_C"/>
    <property type="match status" value="1"/>
</dbReference>
<keyword evidence="6" id="KW-1185">Reference proteome</keyword>
<dbReference type="RefSeq" id="XP_043051102.1">
    <property type="nucleotide sequence ID" value="XM_043194050.1"/>
</dbReference>
<organism evidence="5 6">
    <name type="scientific">Scheffersomyces spartinae</name>
    <dbReference type="NCBI Taxonomy" id="45513"/>
    <lineage>
        <taxon>Eukaryota</taxon>
        <taxon>Fungi</taxon>
        <taxon>Dikarya</taxon>
        <taxon>Ascomycota</taxon>
        <taxon>Saccharomycotina</taxon>
        <taxon>Pichiomycetes</taxon>
        <taxon>Debaryomycetaceae</taxon>
        <taxon>Scheffersomyces</taxon>
    </lineage>
</organism>
<proteinExistence type="predicted"/>
<dbReference type="Proteomes" id="UP000790833">
    <property type="component" value="Unassembled WGS sequence"/>
</dbReference>
<dbReference type="OrthoDB" id="3980970at2759"/>
<keyword evidence="1" id="KW-0175">Coiled coil</keyword>
<keyword evidence="3" id="KW-1133">Transmembrane helix</keyword>
<evidence type="ECO:0000313" key="6">
    <source>
        <dbReference type="Proteomes" id="UP000790833"/>
    </source>
</evidence>
<feature type="domain" description="Mitochondrial outer membrane protein OM14 C-terminal" evidence="4">
    <location>
        <begin position="120"/>
        <end position="187"/>
    </location>
</feature>